<feature type="compositionally biased region" description="Acidic residues" evidence="1">
    <location>
        <begin position="167"/>
        <end position="176"/>
    </location>
</feature>
<name>A0ABN9S1F4_9DINO</name>
<gene>
    <name evidence="2" type="ORF">PCOR1329_LOCUS25651</name>
</gene>
<dbReference type="EMBL" id="CAUYUJ010008991">
    <property type="protein sequence ID" value="CAK0825552.1"/>
    <property type="molecule type" value="Genomic_DNA"/>
</dbReference>
<organism evidence="2 3">
    <name type="scientific">Prorocentrum cordatum</name>
    <dbReference type="NCBI Taxonomy" id="2364126"/>
    <lineage>
        <taxon>Eukaryota</taxon>
        <taxon>Sar</taxon>
        <taxon>Alveolata</taxon>
        <taxon>Dinophyceae</taxon>
        <taxon>Prorocentrales</taxon>
        <taxon>Prorocentraceae</taxon>
        <taxon>Prorocentrum</taxon>
    </lineage>
</organism>
<accession>A0ABN9S1F4</accession>
<dbReference type="Proteomes" id="UP001189429">
    <property type="component" value="Unassembled WGS sequence"/>
</dbReference>
<sequence length="176" mass="19415">MGFGWGKGGGFWSKTTADAIKEIKAQLIDQGGTGKVWVDDWGRRFQPELGTLRQFLEARYDKFQINPGKGASFTVSLVGYYPDEGHSYGSYSGSWGKGSTSKGQYSGYKGEYKPTWQLKEPTETYTGGGSKYGKRWVPKDNASQADEEEPRADADADDGERPLAFDDPVDDLDSPK</sequence>
<reference evidence="2" key="1">
    <citation type="submission" date="2023-10" db="EMBL/GenBank/DDBJ databases">
        <authorList>
            <person name="Chen Y."/>
            <person name="Shah S."/>
            <person name="Dougan E. K."/>
            <person name="Thang M."/>
            <person name="Chan C."/>
        </authorList>
    </citation>
    <scope>NUCLEOTIDE SEQUENCE [LARGE SCALE GENOMIC DNA]</scope>
</reference>
<protein>
    <submittedName>
        <fullName evidence="2">Uncharacterized protein</fullName>
    </submittedName>
</protein>
<evidence type="ECO:0000313" key="3">
    <source>
        <dbReference type="Proteomes" id="UP001189429"/>
    </source>
</evidence>
<keyword evidence="3" id="KW-1185">Reference proteome</keyword>
<evidence type="ECO:0000313" key="2">
    <source>
        <dbReference type="EMBL" id="CAK0825552.1"/>
    </source>
</evidence>
<proteinExistence type="predicted"/>
<feature type="region of interest" description="Disordered" evidence="1">
    <location>
        <begin position="117"/>
        <end position="176"/>
    </location>
</feature>
<comment type="caution">
    <text evidence="2">The sequence shown here is derived from an EMBL/GenBank/DDBJ whole genome shotgun (WGS) entry which is preliminary data.</text>
</comment>
<evidence type="ECO:0000256" key="1">
    <source>
        <dbReference type="SAM" id="MobiDB-lite"/>
    </source>
</evidence>
<feature type="compositionally biased region" description="Basic and acidic residues" evidence="1">
    <location>
        <begin position="151"/>
        <end position="164"/>
    </location>
</feature>